<dbReference type="AlphaFoldDB" id="A0A066VWJ2"/>
<accession>A0A066VWJ2</accession>
<organism evidence="1 2">
    <name type="scientific">Tilletiaria anomala (strain ATCC 24038 / CBS 436.72 / UBC 951)</name>
    <dbReference type="NCBI Taxonomy" id="1037660"/>
    <lineage>
        <taxon>Eukaryota</taxon>
        <taxon>Fungi</taxon>
        <taxon>Dikarya</taxon>
        <taxon>Basidiomycota</taxon>
        <taxon>Ustilaginomycotina</taxon>
        <taxon>Exobasidiomycetes</taxon>
        <taxon>Georgefischeriales</taxon>
        <taxon>Tilletiariaceae</taxon>
        <taxon>Tilletiaria</taxon>
    </lineage>
</organism>
<protein>
    <submittedName>
        <fullName evidence="1">Uncharacterized protein</fullName>
    </submittedName>
</protein>
<gene>
    <name evidence="1" type="ORF">K437DRAFT_153762</name>
</gene>
<evidence type="ECO:0000313" key="1">
    <source>
        <dbReference type="EMBL" id="KDN43184.1"/>
    </source>
</evidence>
<dbReference type="GeneID" id="25261669"/>
<dbReference type="RefSeq" id="XP_013242283.1">
    <property type="nucleotide sequence ID" value="XM_013386829.1"/>
</dbReference>
<reference evidence="1 2" key="1">
    <citation type="submission" date="2014-05" db="EMBL/GenBank/DDBJ databases">
        <title>Draft genome sequence of a rare smut relative, Tilletiaria anomala UBC 951.</title>
        <authorList>
            <consortium name="DOE Joint Genome Institute"/>
            <person name="Toome M."/>
            <person name="Kuo A."/>
            <person name="Henrissat B."/>
            <person name="Lipzen A."/>
            <person name="Tritt A."/>
            <person name="Yoshinaga Y."/>
            <person name="Zane M."/>
            <person name="Barry K."/>
            <person name="Grigoriev I.V."/>
            <person name="Spatafora J.W."/>
            <person name="Aimea M.C."/>
        </authorList>
    </citation>
    <scope>NUCLEOTIDE SEQUENCE [LARGE SCALE GENOMIC DNA]</scope>
    <source>
        <strain evidence="1 2">UBC 951</strain>
    </source>
</reference>
<name>A0A066VWJ2_TILAU</name>
<dbReference type="EMBL" id="JMSN01000063">
    <property type="protein sequence ID" value="KDN43184.1"/>
    <property type="molecule type" value="Genomic_DNA"/>
</dbReference>
<evidence type="ECO:0000313" key="2">
    <source>
        <dbReference type="Proteomes" id="UP000027361"/>
    </source>
</evidence>
<dbReference type="Proteomes" id="UP000027361">
    <property type="component" value="Unassembled WGS sequence"/>
</dbReference>
<dbReference type="HOGENOM" id="CLU_2414851_0_0_1"/>
<dbReference type="InParanoid" id="A0A066VWJ2"/>
<proteinExistence type="predicted"/>
<sequence length="92" mass="10495">MMMIPRMCKLLMPELVALSFWVTSIGLHFCLRATLARANTHHLNSNHRVFQRPGSVYKNASRLPQCSPQAALHHLHLRSTRRPFAPPAFLVP</sequence>
<comment type="caution">
    <text evidence="1">The sequence shown here is derived from an EMBL/GenBank/DDBJ whole genome shotgun (WGS) entry which is preliminary data.</text>
</comment>
<keyword evidence="2" id="KW-1185">Reference proteome</keyword>